<keyword evidence="2" id="KW-1185">Reference proteome</keyword>
<organism evidence="1 2">
    <name type="scientific">Nitrospira lenta</name>
    <dbReference type="NCBI Taxonomy" id="1436998"/>
    <lineage>
        <taxon>Bacteria</taxon>
        <taxon>Pseudomonadati</taxon>
        <taxon>Nitrospirota</taxon>
        <taxon>Nitrospiria</taxon>
        <taxon>Nitrospirales</taxon>
        <taxon>Nitrospiraceae</taxon>
        <taxon>Nitrospira</taxon>
    </lineage>
</organism>
<dbReference type="Proteomes" id="UP000248168">
    <property type="component" value="Unassembled WGS sequence"/>
</dbReference>
<accession>A0A330L5K5</accession>
<dbReference type="AlphaFoldDB" id="A0A330L5K5"/>
<dbReference type="EMBL" id="OUNR01000012">
    <property type="protein sequence ID" value="SPP64610.1"/>
    <property type="molecule type" value="Genomic_DNA"/>
</dbReference>
<proteinExistence type="predicted"/>
<name>A0A330L5K5_9BACT</name>
<gene>
    <name evidence="1" type="ORF">NITLEN_20250</name>
</gene>
<evidence type="ECO:0000313" key="1">
    <source>
        <dbReference type="EMBL" id="SPP64610.1"/>
    </source>
</evidence>
<sequence length="71" mass="7922">MITLSINHMTAVLLTWGNLCLSGCRRIGRPMPGPMISSHILNRGGRGVRSPEDALIQCFNSPQLYWHYADP</sequence>
<dbReference type="InParanoid" id="A0A330L5K5"/>
<evidence type="ECO:0000313" key="2">
    <source>
        <dbReference type="Proteomes" id="UP000248168"/>
    </source>
</evidence>
<reference evidence="2" key="1">
    <citation type="submission" date="2018-04" db="EMBL/GenBank/DDBJ databases">
        <authorList>
            <person name="Lucker S."/>
            <person name="Sakoula D."/>
        </authorList>
    </citation>
    <scope>NUCLEOTIDE SEQUENCE [LARGE SCALE GENOMIC DNA]</scope>
</reference>
<protein>
    <submittedName>
        <fullName evidence="1">Uncharacterized protein</fullName>
    </submittedName>
</protein>